<dbReference type="CDD" id="cd06259">
    <property type="entry name" value="YdcF-like"/>
    <property type="match status" value="1"/>
</dbReference>
<dbReference type="InterPro" id="IPR014729">
    <property type="entry name" value="Rossmann-like_a/b/a_fold"/>
</dbReference>
<name>A0ABW5QHK3_9HYPH</name>
<dbReference type="Proteomes" id="UP001597521">
    <property type="component" value="Unassembled WGS sequence"/>
</dbReference>
<gene>
    <name evidence="3" type="ORF">ACFSX5_04125</name>
</gene>
<proteinExistence type="predicted"/>
<dbReference type="InterPro" id="IPR003848">
    <property type="entry name" value="DUF218"/>
</dbReference>
<keyword evidence="1" id="KW-1133">Transmembrane helix</keyword>
<keyword evidence="1" id="KW-0472">Membrane</keyword>
<protein>
    <submittedName>
        <fullName evidence="3">YdcF family protein</fullName>
    </submittedName>
</protein>
<dbReference type="PANTHER" id="PTHR30336">
    <property type="entry name" value="INNER MEMBRANE PROTEIN, PROBABLE PERMEASE"/>
    <property type="match status" value="1"/>
</dbReference>
<evidence type="ECO:0000313" key="3">
    <source>
        <dbReference type="EMBL" id="MFD2646981.1"/>
    </source>
</evidence>
<feature type="domain" description="DUF218" evidence="2">
    <location>
        <begin position="81"/>
        <end position="246"/>
    </location>
</feature>
<dbReference type="Pfam" id="PF02698">
    <property type="entry name" value="DUF218"/>
    <property type="match status" value="1"/>
</dbReference>
<dbReference type="Gene3D" id="3.40.50.620">
    <property type="entry name" value="HUPs"/>
    <property type="match status" value="1"/>
</dbReference>
<accession>A0ABW5QHK3</accession>
<dbReference type="InterPro" id="IPR051599">
    <property type="entry name" value="Cell_Envelope_Assoc"/>
</dbReference>
<evidence type="ECO:0000256" key="1">
    <source>
        <dbReference type="SAM" id="Phobius"/>
    </source>
</evidence>
<dbReference type="EMBL" id="JBHUNP010000001">
    <property type="protein sequence ID" value="MFD2646981.1"/>
    <property type="molecule type" value="Genomic_DNA"/>
</dbReference>
<feature type="transmembrane region" description="Helical" evidence="1">
    <location>
        <begin position="12"/>
        <end position="32"/>
    </location>
</feature>
<keyword evidence="1" id="KW-0812">Transmembrane</keyword>
<comment type="caution">
    <text evidence="3">The sequence shown here is derived from an EMBL/GenBank/DDBJ whole genome shotgun (WGS) entry which is preliminary data.</text>
</comment>
<dbReference type="RefSeq" id="WP_386832025.1">
    <property type="nucleotide sequence ID" value="NZ_JBHUNP010000001.1"/>
</dbReference>
<evidence type="ECO:0000313" key="4">
    <source>
        <dbReference type="Proteomes" id="UP001597521"/>
    </source>
</evidence>
<organism evidence="3 4">
    <name type="scientific">Devosia albogilva</name>
    <dbReference type="NCBI Taxonomy" id="429726"/>
    <lineage>
        <taxon>Bacteria</taxon>
        <taxon>Pseudomonadati</taxon>
        <taxon>Pseudomonadota</taxon>
        <taxon>Alphaproteobacteria</taxon>
        <taxon>Hyphomicrobiales</taxon>
        <taxon>Devosiaceae</taxon>
        <taxon>Devosia</taxon>
    </lineage>
</organism>
<dbReference type="PANTHER" id="PTHR30336:SF4">
    <property type="entry name" value="ENVELOPE BIOGENESIS FACTOR ELYC"/>
    <property type="match status" value="1"/>
</dbReference>
<reference evidence="4" key="1">
    <citation type="journal article" date="2019" name="Int. J. Syst. Evol. Microbiol.">
        <title>The Global Catalogue of Microorganisms (GCM) 10K type strain sequencing project: providing services to taxonomists for standard genome sequencing and annotation.</title>
        <authorList>
            <consortium name="The Broad Institute Genomics Platform"/>
            <consortium name="The Broad Institute Genome Sequencing Center for Infectious Disease"/>
            <person name="Wu L."/>
            <person name="Ma J."/>
        </authorList>
    </citation>
    <scope>NUCLEOTIDE SEQUENCE [LARGE SCALE GENOMIC DNA]</scope>
    <source>
        <strain evidence="4">CCM 7427</strain>
    </source>
</reference>
<feature type="transmembrane region" description="Helical" evidence="1">
    <location>
        <begin position="39"/>
        <end position="62"/>
    </location>
</feature>
<evidence type="ECO:0000259" key="2">
    <source>
        <dbReference type="Pfam" id="PF02698"/>
    </source>
</evidence>
<sequence length="274" mass="29014">MFFVASKVFWLLAQPLGIVFLLMLAGLIALLAGRRRLAVAGLVLALLVHGLVSFTSLGFLLIQPLEARFGVPAEPPEQVGAIVMLGGATLARVSTARQVAELNAAGDRLVTTLWLARRYPDAPIVLSGGSGLLSGDTESEATTAERLLVAHGIAPERLRLEGESRNTDENAALTRDLLAGVDGPVVLVTSAFHMPRSVGLFEAQGIPVIPWPTDYRSSGREGFGIDIANPVHNLDVASIAIKEWIGLLAYHWTGRTGELLPSQASNSPAGTSSR</sequence>
<keyword evidence="4" id="KW-1185">Reference proteome</keyword>